<organism evidence="2 3">
    <name type="scientific">Trichogramma brassicae</name>
    <dbReference type="NCBI Taxonomy" id="86971"/>
    <lineage>
        <taxon>Eukaryota</taxon>
        <taxon>Metazoa</taxon>
        <taxon>Ecdysozoa</taxon>
        <taxon>Arthropoda</taxon>
        <taxon>Hexapoda</taxon>
        <taxon>Insecta</taxon>
        <taxon>Pterygota</taxon>
        <taxon>Neoptera</taxon>
        <taxon>Endopterygota</taxon>
        <taxon>Hymenoptera</taxon>
        <taxon>Apocrita</taxon>
        <taxon>Proctotrupomorpha</taxon>
        <taxon>Chalcidoidea</taxon>
        <taxon>Trichogrammatidae</taxon>
        <taxon>Trichogramma</taxon>
    </lineage>
</organism>
<protein>
    <recommendedName>
        <fullName evidence="4">PWWP domain-containing protein</fullName>
    </recommendedName>
</protein>
<dbReference type="Proteomes" id="UP000479190">
    <property type="component" value="Unassembled WGS sequence"/>
</dbReference>
<accession>A0A6H5I5Z2</accession>
<dbReference type="SUPFAM" id="SSF63748">
    <property type="entry name" value="Tudor/PWWP/MBT"/>
    <property type="match status" value="1"/>
</dbReference>
<dbReference type="AlphaFoldDB" id="A0A6H5I5Z2"/>
<proteinExistence type="predicted"/>
<reference evidence="2 3" key="1">
    <citation type="submission" date="2020-02" db="EMBL/GenBank/DDBJ databases">
        <authorList>
            <person name="Ferguson B K."/>
        </authorList>
    </citation>
    <scope>NUCLEOTIDE SEQUENCE [LARGE SCALE GENOMIC DNA]</scope>
</reference>
<evidence type="ECO:0000256" key="1">
    <source>
        <dbReference type="SAM" id="MobiDB-lite"/>
    </source>
</evidence>
<name>A0A6H5I5Z2_9HYME</name>
<gene>
    <name evidence="2" type="ORF">TBRA_LOCUS4586</name>
</gene>
<sequence length="562" mass="62888">MDPIEDHPINLPTEDEQPLPPMPDVPSVDVDRSSVVSIPVDQGLIKSNEAFHAVKPRTNMIDPIEDHPINVTTDDEETLPPMPDMPLVHADPPSVVSIPVDQGFLSRYSPNDVVLAKRFNSYFWPAQISEVHSDKMYVKFFPLSEEMEKEEVSSEEDVKAFTKEERDTTAASLCPVITIKRILNDLKVIIQLFKKSVDEFSATRYAGFRVEVDSRASVSSRAVEIRGSENGLLSFENPNYHLDPARLDDALNSNESSSGSSSLYDELYRELCGVHRNSGVGGDQSGGSARGVQARRAYASLDIGGMGVDVTQGPIIVKDDPASLDAADNSENHNLGLNEWRKNVPSKVSGILMNNYQFPSHSTTVKSEARRRRAYGFPSLRLLASCCTHYTRLLYSISCCYSATYIKYILELKYYDINRTLDVRAVARHRKTVHTRLSILRRRSHCRRISYATCTARATPTYTAYSIHASADVCAPTTTTPTRIVMEGGRVYSAELARNKPIRRLSRDVKLLLGSRSLLFTRAFARARTDGIFHYLPETKGIREVSAYIRIPCTTHVRHEAV</sequence>
<evidence type="ECO:0008006" key="4">
    <source>
        <dbReference type="Google" id="ProtNLM"/>
    </source>
</evidence>
<evidence type="ECO:0000313" key="3">
    <source>
        <dbReference type="Proteomes" id="UP000479190"/>
    </source>
</evidence>
<feature type="region of interest" description="Disordered" evidence="1">
    <location>
        <begin position="1"/>
        <end position="29"/>
    </location>
</feature>
<evidence type="ECO:0000313" key="2">
    <source>
        <dbReference type="EMBL" id="CAB0032656.1"/>
    </source>
</evidence>
<keyword evidence="3" id="KW-1185">Reference proteome</keyword>
<dbReference type="OrthoDB" id="5969782at2759"/>
<dbReference type="EMBL" id="CADCXV010000685">
    <property type="protein sequence ID" value="CAB0032656.1"/>
    <property type="molecule type" value="Genomic_DNA"/>
</dbReference>